<sequence>MLTFLVVVVVAMMSVMADSDNETTEVECEECGYVWQYSGQMWRATCPRCSHKTPTGLKPDEFDDE</sequence>
<name>L9YFV8_NATGS</name>
<dbReference type="Proteomes" id="UP000011613">
    <property type="component" value="Unassembled WGS sequence"/>
</dbReference>
<dbReference type="Proteomes" id="UP000234484">
    <property type="component" value="Unassembled WGS sequence"/>
</dbReference>
<reference evidence="2 4" key="2">
    <citation type="submission" date="2017-12" db="EMBL/GenBank/DDBJ databases">
        <title>The characterization of oligonucleotides binding to NgAgo.</title>
        <authorList>
            <person name="Jiang L."/>
            <person name="He B."/>
            <person name="Kang J."/>
            <person name="Yu M."/>
            <person name="Li N."/>
            <person name="Fang Y."/>
            <person name="Tang Z."/>
            <person name="Wu P."/>
            <person name="Yao P."/>
            <person name="Huang J."/>
        </authorList>
    </citation>
    <scope>NUCLEOTIDE SEQUENCE [LARGE SCALE GENOMIC DNA]</scope>
    <source>
        <strain evidence="2 4">SP2</strain>
        <tissue evidence="2">Freeze-dried powder thallus</tissue>
    </source>
</reference>
<protein>
    <submittedName>
        <fullName evidence="1">Uncharacterized protein</fullName>
    </submittedName>
</protein>
<evidence type="ECO:0000313" key="1">
    <source>
        <dbReference type="EMBL" id="ELY72581.1"/>
    </source>
</evidence>
<evidence type="ECO:0000313" key="3">
    <source>
        <dbReference type="Proteomes" id="UP000011613"/>
    </source>
</evidence>
<accession>L9YFV8</accession>
<gene>
    <name evidence="1" type="ORF">C490_03293</name>
    <name evidence="2" type="ORF">CYV19_12820</name>
</gene>
<dbReference type="AlphaFoldDB" id="L9YFV8"/>
<dbReference type="EMBL" id="AOIC01000025">
    <property type="protein sequence ID" value="ELY72581.1"/>
    <property type="molecule type" value="Genomic_DNA"/>
</dbReference>
<evidence type="ECO:0000313" key="4">
    <source>
        <dbReference type="Proteomes" id="UP000234484"/>
    </source>
</evidence>
<comment type="caution">
    <text evidence="1">The sequence shown here is derived from an EMBL/GenBank/DDBJ whole genome shotgun (WGS) entry which is preliminary data.</text>
</comment>
<evidence type="ECO:0000313" key="2">
    <source>
        <dbReference type="EMBL" id="PLK19785.1"/>
    </source>
</evidence>
<reference evidence="1 3" key="1">
    <citation type="journal article" date="2014" name="PLoS Genet.">
        <title>Phylogenetically driven sequencing of extremely halophilic archaea reveals strategies for static and dynamic osmo-response.</title>
        <authorList>
            <person name="Becker E.A."/>
            <person name="Seitzer P.M."/>
            <person name="Tritt A."/>
            <person name="Larsen D."/>
            <person name="Krusor M."/>
            <person name="Yao A.I."/>
            <person name="Wu D."/>
            <person name="Madern D."/>
            <person name="Eisen J.A."/>
            <person name="Darling A.E."/>
            <person name="Facciotti M.T."/>
        </authorList>
    </citation>
    <scope>NUCLEOTIDE SEQUENCE [LARGE SCALE GENOMIC DNA]</scope>
    <source>
        <strain evidence="1 3">SP2</strain>
    </source>
</reference>
<organism evidence="1 3">
    <name type="scientific">Natronobacterium gregoryi (strain ATCC 43098 / DSM 3393 / CCM 3738 / CIP 104747 / IAM 13177 / JCM 8860 / NBRC 102187 / NCIMB 2189 / SP2)</name>
    <dbReference type="NCBI Taxonomy" id="797304"/>
    <lineage>
        <taxon>Archaea</taxon>
        <taxon>Methanobacteriati</taxon>
        <taxon>Methanobacteriota</taxon>
        <taxon>Stenosarchaea group</taxon>
        <taxon>Halobacteria</taxon>
        <taxon>Halobacteriales</taxon>
        <taxon>Natrialbaceae</taxon>
        <taxon>Natronobacterium</taxon>
    </lineage>
</organism>
<proteinExistence type="predicted"/>
<dbReference type="EMBL" id="PKKI01000039">
    <property type="protein sequence ID" value="PLK19785.1"/>
    <property type="molecule type" value="Genomic_DNA"/>
</dbReference>